<evidence type="ECO:0000313" key="3">
    <source>
        <dbReference type="EMBL" id="KAJ7752967.1"/>
    </source>
</evidence>
<evidence type="ECO:0008006" key="5">
    <source>
        <dbReference type="Google" id="ProtNLM"/>
    </source>
</evidence>
<sequence>MRWSFVGLVLCPAMMLRALCGEYQFQGWWWVPGERVTWLRLRAMADAGGRQKNPRWARGKQRVFCAGYAPQFPSICRYIVGGWLKYLLIFPRGSRRPRVTSRRWRQRFGGEEQGKGGEWVIGVGMGKRPGSSASLHPRPPPNQVGIWILEAGFYHPNLCCPTWRGNLKQEYSIHRQVDHREQSRAPTRSDRPRGLGIGSGGYQGLVKPKALS</sequence>
<keyword evidence="2" id="KW-0732">Signal</keyword>
<feature type="chain" id="PRO_5041998122" description="Secreted protein" evidence="2">
    <location>
        <begin position="22"/>
        <end position="212"/>
    </location>
</feature>
<reference evidence="3" key="1">
    <citation type="submission" date="2023-03" db="EMBL/GenBank/DDBJ databases">
        <title>Massive genome expansion in bonnet fungi (Mycena s.s.) driven by repeated elements and novel gene families across ecological guilds.</title>
        <authorList>
            <consortium name="Lawrence Berkeley National Laboratory"/>
            <person name="Harder C.B."/>
            <person name="Miyauchi S."/>
            <person name="Viragh M."/>
            <person name="Kuo A."/>
            <person name="Thoen E."/>
            <person name="Andreopoulos B."/>
            <person name="Lu D."/>
            <person name="Skrede I."/>
            <person name="Drula E."/>
            <person name="Henrissat B."/>
            <person name="Morin E."/>
            <person name="Kohler A."/>
            <person name="Barry K."/>
            <person name="LaButti K."/>
            <person name="Morin E."/>
            <person name="Salamov A."/>
            <person name="Lipzen A."/>
            <person name="Mereny Z."/>
            <person name="Hegedus B."/>
            <person name="Baldrian P."/>
            <person name="Stursova M."/>
            <person name="Weitz H."/>
            <person name="Taylor A."/>
            <person name="Grigoriev I.V."/>
            <person name="Nagy L.G."/>
            <person name="Martin F."/>
            <person name="Kauserud H."/>
        </authorList>
    </citation>
    <scope>NUCLEOTIDE SEQUENCE</scope>
    <source>
        <strain evidence="3">CBHHK182m</strain>
    </source>
</reference>
<evidence type="ECO:0000256" key="1">
    <source>
        <dbReference type="SAM" id="MobiDB-lite"/>
    </source>
</evidence>
<gene>
    <name evidence="3" type="ORF">B0H16DRAFT_1836116</name>
</gene>
<protein>
    <recommendedName>
        <fullName evidence="5">Secreted protein</fullName>
    </recommendedName>
</protein>
<accession>A0AAD7NBN3</accession>
<feature type="signal peptide" evidence="2">
    <location>
        <begin position="1"/>
        <end position="21"/>
    </location>
</feature>
<feature type="region of interest" description="Disordered" evidence="1">
    <location>
        <begin position="175"/>
        <end position="212"/>
    </location>
</feature>
<dbReference type="EMBL" id="JARKIB010000057">
    <property type="protein sequence ID" value="KAJ7752967.1"/>
    <property type="molecule type" value="Genomic_DNA"/>
</dbReference>
<proteinExistence type="predicted"/>
<keyword evidence="4" id="KW-1185">Reference proteome</keyword>
<evidence type="ECO:0000313" key="4">
    <source>
        <dbReference type="Proteomes" id="UP001215598"/>
    </source>
</evidence>
<feature type="compositionally biased region" description="Basic and acidic residues" evidence="1">
    <location>
        <begin position="175"/>
        <end position="193"/>
    </location>
</feature>
<name>A0AAD7NBN3_9AGAR</name>
<dbReference type="Proteomes" id="UP001215598">
    <property type="component" value="Unassembled WGS sequence"/>
</dbReference>
<comment type="caution">
    <text evidence="3">The sequence shown here is derived from an EMBL/GenBank/DDBJ whole genome shotgun (WGS) entry which is preliminary data.</text>
</comment>
<organism evidence="3 4">
    <name type="scientific">Mycena metata</name>
    <dbReference type="NCBI Taxonomy" id="1033252"/>
    <lineage>
        <taxon>Eukaryota</taxon>
        <taxon>Fungi</taxon>
        <taxon>Dikarya</taxon>
        <taxon>Basidiomycota</taxon>
        <taxon>Agaricomycotina</taxon>
        <taxon>Agaricomycetes</taxon>
        <taxon>Agaricomycetidae</taxon>
        <taxon>Agaricales</taxon>
        <taxon>Marasmiineae</taxon>
        <taxon>Mycenaceae</taxon>
        <taxon>Mycena</taxon>
    </lineage>
</organism>
<dbReference type="AlphaFoldDB" id="A0AAD7NBN3"/>
<evidence type="ECO:0000256" key="2">
    <source>
        <dbReference type="SAM" id="SignalP"/>
    </source>
</evidence>